<dbReference type="Pfam" id="PF07007">
    <property type="entry name" value="LprI"/>
    <property type="match status" value="1"/>
</dbReference>
<evidence type="ECO:0000313" key="4">
    <source>
        <dbReference type="Proteomes" id="UP001198983"/>
    </source>
</evidence>
<gene>
    <name evidence="3" type="ORF">JW646_16345</name>
</gene>
<dbReference type="EMBL" id="CP081135">
    <property type="protein sequence ID" value="UEL47184.1"/>
    <property type="molecule type" value="Genomic_DNA"/>
</dbReference>
<dbReference type="KEGG" id="tem:JW646_16345"/>
<dbReference type="PANTHER" id="PTHR39176:SF1">
    <property type="entry name" value="PERIPLASMIC PROTEIN"/>
    <property type="match status" value="1"/>
</dbReference>
<dbReference type="RefSeq" id="WP_228415670.1">
    <property type="nucleotide sequence ID" value="NZ_CP081135.1"/>
</dbReference>
<evidence type="ECO:0000256" key="1">
    <source>
        <dbReference type="SAM" id="MobiDB-lite"/>
    </source>
</evidence>
<proteinExistence type="predicted"/>
<evidence type="ECO:0000313" key="3">
    <source>
        <dbReference type="EMBL" id="UEL47184.1"/>
    </source>
</evidence>
<reference evidence="3 4" key="1">
    <citation type="journal article" date="2023" name="Int. J. Syst. Evol. Microbiol.">
        <title>Terrisporobacter hibernicus sp. nov., isolated from bovine faeces in Northern Ireland.</title>
        <authorList>
            <person name="Mitchell M."/>
            <person name="Nguyen S.V."/>
            <person name="Connor M."/>
            <person name="Fairley D.J."/>
            <person name="Donoghue O."/>
            <person name="Marshall H."/>
            <person name="Koolman L."/>
            <person name="McMullan G."/>
            <person name="Schaffer K.E."/>
            <person name="McGrath J.W."/>
            <person name="Fanning S."/>
        </authorList>
    </citation>
    <scope>NUCLEOTIDE SEQUENCE [LARGE SCALE GENOMIC DNA]</scope>
    <source>
        <strain evidence="3 4">MCA3</strain>
    </source>
</reference>
<dbReference type="AlphaFoldDB" id="A0AAX2ZD20"/>
<organism evidence="3 4">
    <name type="scientific">Terrisporobacter hibernicus</name>
    <dbReference type="NCBI Taxonomy" id="2813371"/>
    <lineage>
        <taxon>Bacteria</taxon>
        <taxon>Bacillati</taxon>
        <taxon>Bacillota</taxon>
        <taxon>Clostridia</taxon>
        <taxon>Peptostreptococcales</taxon>
        <taxon>Peptostreptococcaceae</taxon>
        <taxon>Terrisporobacter</taxon>
    </lineage>
</organism>
<dbReference type="PROSITE" id="PS51257">
    <property type="entry name" value="PROKAR_LIPOPROTEIN"/>
    <property type="match status" value="1"/>
</dbReference>
<accession>A0AAX2ZD20</accession>
<feature type="region of interest" description="Disordered" evidence="1">
    <location>
        <begin position="121"/>
        <end position="144"/>
    </location>
</feature>
<dbReference type="PANTHER" id="PTHR39176">
    <property type="entry name" value="PERIPLASMIC PROTEIN-RELATED"/>
    <property type="match status" value="1"/>
</dbReference>
<sequence>MKKIILTLMLCILSITGCSKEDSQSFEKYMEEGKVAIANQEYEKALNFFTLAKEEKEGDEELNSLYSQTKNLVEAIDSKEKKNYTVSIQICETIHKINSKTNIVKEAAEKVKKECNELMEEDKADKKVEEQTKNNTTTTKSSQKEDYIKRLAEVERQVKDLENSPEFTEGSTLELRNVIGKCYLKWDDLLNEIYGVLKTQLSESEMSDLKNKQINWIKYRDSKADEAASEYEGGTMAPLEYGSVKVELTRERCYKLVNKYMY</sequence>
<feature type="domain" description="Lysozyme inhibitor LprI-like N-terminal" evidence="2">
    <location>
        <begin position="169"/>
        <end position="256"/>
    </location>
</feature>
<dbReference type="Gene3D" id="1.20.1270.180">
    <property type="match status" value="1"/>
</dbReference>
<name>A0AAX2ZD20_9FIRM</name>
<dbReference type="Proteomes" id="UP001198983">
    <property type="component" value="Chromosome"/>
</dbReference>
<evidence type="ECO:0000259" key="2">
    <source>
        <dbReference type="Pfam" id="PF07007"/>
    </source>
</evidence>
<protein>
    <submittedName>
        <fullName evidence="3">DUF1311 domain-containing protein</fullName>
    </submittedName>
</protein>
<dbReference type="InterPro" id="IPR009739">
    <property type="entry name" value="LprI-like_N"/>
</dbReference>
<feature type="compositionally biased region" description="Basic and acidic residues" evidence="1">
    <location>
        <begin position="121"/>
        <end position="132"/>
    </location>
</feature>
<keyword evidence="4" id="KW-1185">Reference proteome</keyword>